<dbReference type="InterPro" id="IPR036922">
    <property type="entry name" value="Rieske_2Fe-2S_sf"/>
</dbReference>
<dbReference type="PROSITE" id="PS51257">
    <property type="entry name" value="PROKAR_LIPOPROTEIN"/>
    <property type="match status" value="1"/>
</dbReference>
<evidence type="ECO:0008006" key="3">
    <source>
        <dbReference type="Google" id="ProtNLM"/>
    </source>
</evidence>
<dbReference type="GO" id="GO:0051537">
    <property type="term" value="F:2 iron, 2 sulfur cluster binding"/>
    <property type="evidence" value="ECO:0007669"/>
    <property type="project" value="InterPro"/>
</dbReference>
<evidence type="ECO:0000313" key="2">
    <source>
        <dbReference type="Proteomes" id="UP000276309"/>
    </source>
</evidence>
<dbReference type="KEGG" id="emar:D1013_19625"/>
<dbReference type="OrthoDB" id="1201186at2"/>
<evidence type="ECO:0000313" key="1">
    <source>
        <dbReference type="EMBL" id="AYN69434.1"/>
    </source>
</evidence>
<dbReference type="Gene3D" id="2.102.10.10">
    <property type="entry name" value="Rieske [2Fe-2S] iron-sulphur domain"/>
    <property type="match status" value="1"/>
</dbReference>
<dbReference type="Proteomes" id="UP000276309">
    <property type="component" value="Chromosome"/>
</dbReference>
<sequence>MPRLTSVLLLLFLLSCDNDRGERNPYLQEIGFRFDMNLNLPLYSPLTNLGNAVFVDTPGTGIKGIFVIKSNFDQYRAFEASCPNHIPNECSTMSLDGQIVTCNCEGYEYYLFTGQQKDRPDDGQRYYNLLEYQATVSGNVVVVTN</sequence>
<keyword evidence="2" id="KW-1185">Reference proteome</keyword>
<accession>A0A3G2LB07</accession>
<protein>
    <recommendedName>
        <fullName evidence="3">Rieske domain-containing protein</fullName>
    </recommendedName>
</protein>
<organism evidence="1 2">
    <name type="scientific">Euzebyella marina</name>
    <dbReference type="NCBI Taxonomy" id="1761453"/>
    <lineage>
        <taxon>Bacteria</taxon>
        <taxon>Pseudomonadati</taxon>
        <taxon>Bacteroidota</taxon>
        <taxon>Flavobacteriia</taxon>
        <taxon>Flavobacteriales</taxon>
        <taxon>Flavobacteriaceae</taxon>
        <taxon>Euzebyella</taxon>
    </lineage>
</organism>
<dbReference type="AlphaFoldDB" id="A0A3G2LB07"/>
<proteinExistence type="predicted"/>
<reference evidence="1 2" key="1">
    <citation type="submission" date="2018-08" db="EMBL/GenBank/DDBJ databases">
        <title>The reduced genetic potential of extracellular carbohydrate catabolism in Euzebyella marina RN62, a Flavobacteriia bacterium isolated from the hadal water.</title>
        <authorList>
            <person name="Xue C."/>
        </authorList>
    </citation>
    <scope>NUCLEOTIDE SEQUENCE [LARGE SCALE GENOMIC DNA]</scope>
    <source>
        <strain evidence="1 2">RN62</strain>
    </source>
</reference>
<dbReference type="SUPFAM" id="SSF50022">
    <property type="entry name" value="ISP domain"/>
    <property type="match status" value="1"/>
</dbReference>
<dbReference type="EMBL" id="CP032050">
    <property type="protein sequence ID" value="AYN69434.1"/>
    <property type="molecule type" value="Genomic_DNA"/>
</dbReference>
<name>A0A3G2LB07_9FLAO</name>
<dbReference type="RefSeq" id="WP_121850440.1">
    <property type="nucleotide sequence ID" value="NZ_CP032050.1"/>
</dbReference>
<gene>
    <name evidence="1" type="ORF">D1013_19625</name>
</gene>